<dbReference type="Gene3D" id="1.10.260.100">
    <property type="match status" value="1"/>
</dbReference>
<dbReference type="CDD" id="cd17039">
    <property type="entry name" value="Ubl_ubiquitin_like"/>
    <property type="match status" value="1"/>
</dbReference>
<dbReference type="InterPro" id="IPR029071">
    <property type="entry name" value="Ubiquitin-like_domsf"/>
</dbReference>
<dbReference type="STRING" id="35128.B8C198"/>
<dbReference type="SMART" id="SM00580">
    <property type="entry name" value="PUG"/>
    <property type="match status" value="1"/>
</dbReference>
<gene>
    <name evidence="3" type="ORF">THAPSDRAFT_4224</name>
</gene>
<evidence type="ECO:0000313" key="4">
    <source>
        <dbReference type="Proteomes" id="UP000001449"/>
    </source>
</evidence>
<dbReference type="PROSITE" id="PS50053">
    <property type="entry name" value="UBIQUITIN_2"/>
    <property type="match status" value="1"/>
</dbReference>
<feature type="region of interest" description="Disordered" evidence="1">
    <location>
        <begin position="356"/>
        <end position="380"/>
    </location>
</feature>
<dbReference type="SUPFAM" id="SSF54236">
    <property type="entry name" value="Ubiquitin-like"/>
    <property type="match status" value="1"/>
</dbReference>
<dbReference type="SMART" id="SM00727">
    <property type="entry name" value="STI1"/>
    <property type="match status" value="2"/>
</dbReference>
<dbReference type="RefSeq" id="XP_002289203.1">
    <property type="nucleotide sequence ID" value="XM_002289167.1"/>
</dbReference>
<feature type="compositionally biased region" description="Low complexity" evidence="1">
    <location>
        <begin position="398"/>
        <end position="416"/>
    </location>
</feature>
<dbReference type="Proteomes" id="UP000001449">
    <property type="component" value="Chromosome 4"/>
</dbReference>
<feature type="compositionally biased region" description="Low complexity" evidence="1">
    <location>
        <begin position="422"/>
        <end position="435"/>
    </location>
</feature>
<dbReference type="PANTHER" id="PTHR23153:SF38">
    <property type="entry name" value="UBX DOMAIN-CONTAINING PROTEIN 6"/>
    <property type="match status" value="1"/>
</dbReference>
<dbReference type="InterPro" id="IPR036339">
    <property type="entry name" value="PUB-like_dom_sf"/>
</dbReference>
<dbReference type="GeneID" id="7447459"/>
<accession>B8C198</accession>
<dbReference type="HOGENOM" id="CLU_677003_0_0_1"/>
<organism evidence="3 4">
    <name type="scientific">Thalassiosira pseudonana</name>
    <name type="common">Marine diatom</name>
    <name type="synonym">Cyclotella nana</name>
    <dbReference type="NCBI Taxonomy" id="35128"/>
    <lineage>
        <taxon>Eukaryota</taxon>
        <taxon>Sar</taxon>
        <taxon>Stramenopiles</taxon>
        <taxon>Ochrophyta</taxon>
        <taxon>Bacillariophyta</taxon>
        <taxon>Coscinodiscophyceae</taxon>
        <taxon>Thalassiosirophycidae</taxon>
        <taxon>Thalassiosirales</taxon>
        <taxon>Thalassiosiraceae</taxon>
        <taxon>Thalassiosira</taxon>
    </lineage>
</organism>
<dbReference type="EMBL" id="CM000641">
    <property type="protein sequence ID" value="EED92740.1"/>
    <property type="molecule type" value="Genomic_DNA"/>
</dbReference>
<dbReference type="Pfam" id="PF00240">
    <property type="entry name" value="ubiquitin"/>
    <property type="match status" value="1"/>
</dbReference>
<dbReference type="InParanoid" id="B8C198"/>
<evidence type="ECO:0000313" key="3">
    <source>
        <dbReference type="EMBL" id="EED92740.1"/>
    </source>
</evidence>
<dbReference type="SUPFAM" id="SSF143503">
    <property type="entry name" value="PUG domain-like"/>
    <property type="match status" value="1"/>
</dbReference>
<dbReference type="Gene3D" id="1.20.58.2190">
    <property type="match status" value="1"/>
</dbReference>
<evidence type="ECO:0000259" key="2">
    <source>
        <dbReference type="PROSITE" id="PS50053"/>
    </source>
</evidence>
<name>B8C198_THAPS</name>
<dbReference type="InterPro" id="IPR000626">
    <property type="entry name" value="Ubiquitin-like_dom"/>
</dbReference>
<dbReference type="CDD" id="cd09212">
    <property type="entry name" value="PUB"/>
    <property type="match status" value="1"/>
</dbReference>
<evidence type="ECO:0000256" key="1">
    <source>
        <dbReference type="SAM" id="MobiDB-lite"/>
    </source>
</evidence>
<dbReference type="eggNOG" id="ENOG502R2HJ">
    <property type="taxonomic scope" value="Eukaryota"/>
</dbReference>
<reference evidence="3 4" key="2">
    <citation type="journal article" date="2008" name="Nature">
        <title>The Phaeodactylum genome reveals the evolutionary history of diatom genomes.</title>
        <authorList>
            <person name="Bowler C."/>
            <person name="Allen A.E."/>
            <person name="Badger J.H."/>
            <person name="Grimwood J."/>
            <person name="Jabbari K."/>
            <person name="Kuo A."/>
            <person name="Maheswari U."/>
            <person name="Martens C."/>
            <person name="Maumus F."/>
            <person name="Otillar R.P."/>
            <person name="Rayko E."/>
            <person name="Salamov A."/>
            <person name="Vandepoele K."/>
            <person name="Beszteri B."/>
            <person name="Gruber A."/>
            <person name="Heijde M."/>
            <person name="Katinka M."/>
            <person name="Mock T."/>
            <person name="Valentin K."/>
            <person name="Verret F."/>
            <person name="Berges J.A."/>
            <person name="Brownlee C."/>
            <person name="Cadoret J.P."/>
            <person name="Chiovitti A."/>
            <person name="Choi C.J."/>
            <person name="Coesel S."/>
            <person name="De Martino A."/>
            <person name="Detter J.C."/>
            <person name="Durkin C."/>
            <person name="Falciatore A."/>
            <person name="Fournet J."/>
            <person name="Haruta M."/>
            <person name="Huysman M.J."/>
            <person name="Jenkins B.D."/>
            <person name="Jiroutova K."/>
            <person name="Jorgensen R.E."/>
            <person name="Joubert Y."/>
            <person name="Kaplan A."/>
            <person name="Kroger N."/>
            <person name="Kroth P.G."/>
            <person name="La Roche J."/>
            <person name="Lindquist E."/>
            <person name="Lommer M."/>
            <person name="Martin-Jezequel V."/>
            <person name="Lopez P.J."/>
            <person name="Lucas S."/>
            <person name="Mangogna M."/>
            <person name="McGinnis K."/>
            <person name="Medlin L.K."/>
            <person name="Montsant A."/>
            <person name="Oudot-Le Secq M.P."/>
            <person name="Napoli C."/>
            <person name="Obornik M."/>
            <person name="Parker M.S."/>
            <person name="Petit J.L."/>
            <person name="Porcel B.M."/>
            <person name="Poulsen N."/>
            <person name="Robison M."/>
            <person name="Rychlewski L."/>
            <person name="Rynearson T.A."/>
            <person name="Schmutz J."/>
            <person name="Shapiro H."/>
            <person name="Siaut M."/>
            <person name="Stanley M."/>
            <person name="Sussman M.R."/>
            <person name="Taylor A.R."/>
            <person name="Vardi A."/>
            <person name="von Dassow P."/>
            <person name="Vyverman W."/>
            <person name="Willis A."/>
            <person name="Wyrwicz L.S."/>
            <person name="Rokhsar D.S."/>
            <person name="Weissenbach J."/>
            <person name="Armbrust E.V."/>
            <person name="Green B.R."/>
            <person name="Van de Peer Y."/>
            <person name="Grigoriev I.V."/>
        </authorList>
    </citation>
    <scope>NUCLEOTIDE SEQUENCE [LARGE SCALE GENOMIC DNA]</scope>
    <source>
        <strain evidence="3 4">CCMP1335</strain>
    </source>
</reference>
<feature type="domain" description="Ubiquitin-like" evidence="2">
    <location>
        <begin position="10"/>
        <end position="87"/>
    </location>
</feature>
<dbReference type="Pfam" id="PF09409">
    <property type="entry name" value="PUB"/>
    <property type="match status" value="1"/>
</dbReference>
<dbReference type="PaxDb" id="35128-Thaps4224"/>
<dbReference type="InterPro" id="IPR018997">
    <property type="entry name" value="PUB_domain"/>
</dbReference>
<protein>
    <recommendedName>
        <fullName evidence="2">Ubiquitin-like domain-containing protein</fullName>
    </recommendedName>
</protein>
<dbReference type="GO" id="GO:0005737">
    <property type="term" value="C:cytoplasm"/>
    <property type="evidence" value="ECO:0000318"/>
    <property type="project" value="GO_Central"/>
</dbReference>
<dbReference type="KEGG" id="tps:THAPSDRAFT_4224"/>
<proteinExistence type="predicted"/>
<dbReference type="InterPro" id="IPR006636">
    <property type="entry name" value="STI1_HS-bd"/>
</dbReference>
<dbReference type="AlphaFoldDB" id="B8C198"/>
<keyword evidence="4" id="KW-1185">Reference proteome</keyword>
<dbReference type="Gene3D" id="3.10.20.90">
    <property type="entry name" value="Phosphatidylinositol 3-kinase Catalytic Subunit, Chain A, domain 1"/>
    <property type="match status" value="1"/>
</dbReference>
<feature type="compositionally biased region" description="Gly residues" evidence="1">
    <location>
        <begin position="436"/>
        <end position="445"/>
    </location>
</feature>
<feature type="region of interest" description="Disordered" evidence="1">
    <location>
        <begin position="398"/>
        <end position="465"/>
    </location>
</feature>
<reference evidence="3 4" key="1">
    <citation type="journal article" date="2004" name="Science">
        <title>The genome of the diatom Thalassiosira pseudonana: ecology, evolution, and metabolism.</title>
        <authorList>
            <person name="Armbrust E.V."/>
            <person name="Berges J.A."/>
            <person name="Bowler C."/>
            <person name="Green B.R."/>
            <person name="Martinez D."/>
            <person name="Putnam N.H."/>
            <person name="Zhou S."/>
            <person name="Allen A.E."/>
            <person name="Apt K.E."/>
            <person name="Bechner M."/>
            <person name="Brzezinski M.A."/>
            <person name="Chaal B.K."/>
            <person name="Chiovitti A."/>
            <person name="Davis A.K."/>
            <person name="Demarest M.S."/>
            <person name="Detter J.C."/>
            <person name="Glavina T."/>
            <person name="Goodstein D."/>
            <person name="Hadi M.Z."/>
            <person name="Hellsten U."/>
            <person name="Hildebrand M."/>
            <person name="Jenkins B.D."/>
            <person name="Jurka J."/>
            <person name="Kapitonov V.V."/>
            <person name="Kroger N."/>
            <person name="Lau W.W."/>
            <person name="Lane T.W."/>
            <person name="Larimer F.W."/>
            <person name="Lippmeier J.C."/>
            <person name="Lucas S."/>
            <person name="Medina M."/>
            <person name="Montsant A."/>
            <person name="Obornik M."/>
            <person name="Parker M.S."/>
            <person name="Palenik B."/>
            <person name="Pazour G.J."/>
            <person name="Richardson P.M."/>
            <person name="Rynearson T.A."/>
            <person name="Saito M.A."/>
            <person name="Schwartz D.C."/>
            <person name="Thamatrakoln K."/>
            <person name="Valentin K."/>
            <person name="Vardi A."/>
            <person name="Wilkerson F.P."/>
            <person name="Rokhsar D.S."/>
        </authorList>
    </citation>
    <scope>NUCLEOTIDE SEQUENCE [LARGE SCALE GENOMIC DNA]</scope>
    <source>
        <strain evidence="3 4">CCMP1335</strain>
    </source>
</reference>
<dbReference type="PANTHER" id="PTHR23153">
    <property type="entry name" value="UBX-RELATED"/>
    <property type="match status" value="1"/>
</dbReference>
<sequence>MSDSQDNKSLTLYLSLTSSPSAPRIPLTLPPTSNASTLRRLASAATNIPLDSLKLIFRGRVIGEKSEGDVGLEYKLEDESVIHVMGKPPVAAAGSGGGGAAAAAGTNIAGASVSMNSSTPATSNTSSPLASAMLTLRTNNNSETYRTALATADKLLSNIISHPMEEKYRSIKKSNPAFHKRLGGVSGGEALLLASGFVVESGGGVESYVLRPSADAWPRLVAAGEEIQRVLTEANATSASSPSATYDSNNNNNAATSGGGAGGMSNLFPGGIPSNAMGGSLGGPGMEAAMQSMLSNPQMLQNMMSNPMVQQMMRNDPRFANNPMLQQQIETLASNPQMIQQMSQLMSDPGMRANMSRMMQQQQQQQSGGGGGDPFAGGPDAMRRQMEQFQQLSQQFRGASGTFGSGNNATGTSTGQSGSGAAGTSNATGGNNASSSGGGGGGGGDDQMTEEEMIAEAIRRSMEES</sequence>